<protein>
    <recommendedName>
        <fullName evidence="4">CCHC-type domain-containing protein</fullName>
    </recommendedName>
</protein>
<reference evidence="2 3" key="1">
    <citation type="submission" date="2019-05" db="EMBL/GenBank/DDBJ databases">
        <title>Mikania micrantha, genome provides insights into the molecular mechanism of rapid growth.</title>
        <authorList>
            <person name="Liu B."/>
        </authorList>
    </citation>
    <scope>NUCLEOTIDE SEQUENCE [LARGE SCALE GENOMIC DNA]</scope>
    <source>
        <strain evidence="2">NLD-2019</strain>
        <tissue evidence="2">Leaf</tissue>
    </source>
</reference>
<organism evidence="2 3">
    <name type="scientific">Mikania micrantha</name>
    <name type="common">bitter vine</name>
    <dbReference type="NCBI Taxonomy" id="192012"/>
    <lineage>
        <taxon>Eukaryota</taxon>
        <taxon>Viridiplantae</taxon>
        <taxon>Streptophyta</taxon>
        <taxon>Embryophyta</taxon>
        <taxon>Tracheophyta</taxon>
        <taxon>Spermatophyta</taxon>
        <taxon>Magnoliopsida</taxon>
        <taxon>eudicotyledons</taxon>
        <taxon>Gunneridae</taxon>
        <taxon>Pentapetalae</taxon>
        <taxon>asterids</taxon>
        <taxon>campanulids</taxon>
        <taxon>Asterales</taxon>
        <taxon>Asteraceae</taxon>
        <taxon>Asteroideae</taxon>
        <taxon>Heliantheae alliance</taxon>
        <taxon>Eupatorieae</taxon>
        <taxon>Mikania</taxon>
    </lineage>
</organism>
<comment type="caution">
    <text evidence="2">The sequence shown here is derived from an EMBL/GenBank/DDBJ whole genome shotgun (WGS) entry which is preliminary data.</text>
</comment>
<evidence type="ECO:0000313" key="3">
    <source>
        <dbReference type="Proteomes" id="UP000326396"/>
    </source>
</evidence>
<keyword evidence="3" id="KW-1185">Reference proteome</keyword>
<gene>
    <name evidence="2" type="ORF">E3N88_23035</name>
</gene>
<dbReference type="OrthoDB" id="1738675at2759"/>
<dbReference type="Proteomes" id="UP000326396">
    <property type="component" value="Linkage Group LG2"/>
</dbReference>
<name>A0A5N6NCD3_9ASTR</name>
<accession>A0A5N6NCD3</accession>
<proteinExistence type="predicted"/>
<feature type="compositionally biased region" description="Polar residues" evidence="1">
    <location>
        <begin position="12"/>
        <end position="24"/>
    </location>
</feature>
<feature type="region of interest" description="Disordered" evidence="1">
    <location>
        <begin position="1"/>
        <end position="24"/>
    </location>
</feature>
<evidence type="ECO:0008006" key="4">
    <source>
        <dbReference type="Google" id="ProtNLM"/>
    </source>
</evidence>
<dbReference type="EMBL" id="SZYD01000012">
    <property type="protein sequence ID" value="KAD4585434.1"/>
    <property type="molecule type" value="Genomic_DNA"/>
</dbReference>
<dbReference type="AlphaFoldDB" id="A0A5N6NCD3"/>
<sequence length="109" mass="12586">MPLKFRTHHSLPETSPQCTSRSNPFANTTPLLTLDGIPADDLEEMDINYQMAMISYRAKKFYQRTGRQLKKHNRKYGFGLDKSKLKCYKCQQLGHSLENSSLQVLSHQP</sequence>
<evidence type="ECO:0000256" key="1">
    <source>
        <dbReference type="SAM" id="MobiDB-lite"/>
    </source>
</evidence>
<evidence type="ECO:0000313" key="2">
    <source>
        <dbReference type="EMBL" id="KAD4585434.1"/>
    </source>
</evidence>